<name>A0A2K3V1S6_9DEIO</name>
<keyword evidence="2" id="KW-1185">Reference proteome</keyword>
<accession>A0A2K3V1S6</accession>
<dbReference type="Proteomes" id="UP000236379">
    <property type="component" value="Unassembled WGS sequence"/>
</dbReference>
<dbReference type="EMBL" id="PPPD01000001">
    <property type="protein sequence ID" value="PNY82740.1"/>
    <property type="molecule type" value="Genomic_DNA"/>
</dbReference>
<reference evidence="1 2" key="1">
    <citation type="submission" date="2018-01" db="EMBL/GenBank/DDBJ databases">
        <title>Deinococcus koreensis sp. nov., a radiation-resistant bacterium isolated from river water.</title>
        <authorList>
            <person name="Choi A."/>
        </authorList>
    </citation>
    <scope>NUCLEOTIDE SEQUENCE [LARGE SCALE GENOMIC DNA]</scope>
    <source>
        <strain evidence="1 2">SJW1-2</strain>
    </source>
</reference>
<dbReference type="AlphaFoldDB" id="A0A2K3V1S6"/>
<sequence>MFSRQPNPELASEIHRAYRALPAERRASFQHEFSGLLADDTDSDHEMDSIVLHGTGRHMRLASYPHEDWLEAYMHPAHAGLLLFRVGSTEFTEAWARDQLN</sequence>
<proteinExistence type="predicted"/>
<comment type="caution">
    <text evidence="1">The sequence shown here is derived from an EMBL/GenBank/DDBJ whole genome shotgun (WGS) entry which is preliminary data.</text>
</comment>
<organism evidence="1 2">
    <name type="scientific">Deinococcus koreensis</name>
    <dbReference type="NCBI Taxonomy" id="2054903"/>
    <lineage>
        <taxon>Bacteria</taxon>
        <taxon>Thermotogati</taxon>
        <taxon>Deinococcota</taxon>
        <taxon>Deinococci</taxon>
        <taxon>Deinococcales</taxon>
        <taxon>Deinococcaceae</taxon>
        <taxon>Deinococcus</taxon>
    </lineage>
</organism>
<evidence type="ECO:0000313" key="2">
    <source>
        <dbReference type="Proteomes" id="UP000236379"/>
    </source>
</evidence>
<protein>
    <submittedName>
        <fullName evidence="1">Uncharacterized protein</fullName>
    </submittedName>
</protein>
<dbReference type="RefSeq" id="WP_103313173.1">
    <property type="nucleotide sequence ID" value="NZ_PPPD01000001.1"/>
</dbReference>
<gene>
    <name evidence="1" type="ORF">CVO96_16510</name>
</gene>
<evidence type="ECO:0000313" key="1">
    <source>
        <dbReference type="EMBL" id="PNY82740.1"/>
    </source>
</evidence>